<keyword evidence="1" id="KW-0378">Hydrolase</keyword>
<dbReference type="SUPFAM" id="SSF52151">
    <property type="entry name" value="FabD/lysophospholipase-like"/>
    <property type="match status" value="1"/>
</dbReference>
<keyword evidence="2" id="KW-0442">Lipid degradation</keyword>
<feature type="non-terminal residue" evidence="6">
    <location>
        <position position="212"/>
    </location>
</feature>
<dbReference type="Gene3D" id="3.40.1090.10">
    <property type="entry name" value="Cytosolic phospholipase A2 catalytic domain"/>
    <property type="match status" value="1"/>
</dbReference>
<dbReference type="GO" id="GO:0046486">
    <property type="term" value="P:glycerolipid metabolic process"/>
    <property type="evidence" value="ECO:0007669"/>
    <property type="project" value="UniProtKB-ARBA"/>
</dbReference>
<dbReference type="Proteomes" id="UP000240883">
    <property type="component" value="Unassembled WGS sequence"/>
</dbReference>
<keyword evidence="7" id="KW-1185">Reference proteome</keyword>
<keyword evidence="3" id="KW-0443">Lipid metabolism</keyword>
<comment type="caution">
    <text evidence="4">Lacks conserved residue(s) required for the propagation of feature annotation.</text>
</comment>
<dbReference type="OrthoDB" id="626167at2759"/>
<dbReference type="InterPro" id="IPR016035">
    <property type="entry name" value="Acyl_Trfase/lysoPLipase"/>
</dbReference>
<protein>
    <submittedName>
        <fullName evidence="6">FabD/lysophospholipase-like protein</fullName>
    </submittedName>
</protein>
<evidence type="ECO:0000313" key="6">
    <source>
        <dbReference type="EMBL" id="PSN69016.1"/>
    </source>
</evidence>
<proteinExistence type="predicted"/>
<evidence type="ECO:0000256" key="2">
    <source>
        <dbReference type="ARBA" id="ARBA00022963"/>
    </source>
</evidence>
<name>A0A2T2NUP8_CORCC</name>
<feature type="non-terminal residue" evidence="6">
    <location>
        <position position="1"/>
    </location>
</feature>
<evidence type="ECO:0000313" key="7">
    <source>
        <dbReference type="Proteomes" id="UP000240883"/>
    </source>
</evidence>
<evidence type="ECO:0000259" key="5">
    <source>
        <dbReference type="PROSITE" id="PS51635"/>
    </source>
</evidence>
<feature type="short sequence motif" description="DGA/G" evidence="4">
    <location>
        <begin position="38"/>
        <end position="40"/>
    </location>
</feature>
<evidence type="ECO:0000256" key="3">
    <source>
        <dbReference type="ARBA" id="ARBA00023098"/>
    </source>
</evidence>
<reference evidence="6 7" key="1">
    <citation type="journal article" date="2018" name="Front. Microbiol.">
        <title>Genome-Wide Analysis of Corynespora cassiicola Leaf Fall Disease Putative Effectors.</title>
        <authorList>
            <person name="Lopez D."/>
            <person name="Ribeiro S."/>
            <person name="Label P."/>
            <person name="Fumanal B."/>
            <person name="Venisse J.S."/>
            <person name="Kohler A."/>
            <person name="de Oliveira R.R."/>
            <person name="Labutti K."/>
            <person name="Lipzen A."/>
            <person name="Lail K."/>
            <person name="Bauer D."/>
            <person name="Ohm R.A."/>
            <person name="Barry K.W."/>
            <person name="Spatafora J."/>
            <person name="Grigoriev I.V."/>
            <person name="Martin F.M."/>
            <person name="Pujade-Renaud V."/>
        </authorList>
    </citation>
    <scope>NUCLEOTIDE SEQUENCE [LARGE SCALE GENOMIC DNA]</scope>
    <source>
        <strain evidence="6 7">Philippines</strain>
    </source>
</reference>
<dbReference type="PROSITE" id="PS51635">
    <property type="entry name" value="PNPLA"/>
    <property type="match status" value="1"/>
</dbReference>
<dbReference type="EMBL" id="KZ678133">
    <property type="protein sequence ID" value="PSN69016.1"/>
    <property type="molecule type" value="Genomic_DNA"/>
</dbReference>
<evidence type="ECO:0000256" key="1">
    <source>
        <dbReference type="ARBA" id="ARBA00022801"/>
    </source>
</evidence>
<dbReference type="AlphaFoldDB" id="A0A2T2NUP8"/>
<dbReference type="Pfam" id="PF01734">
    <property type="entry name" value="Patatin"/>
    <property type="match status" value="1"/>
</dbReference>
<gene>
    <name evidence="6" type="ORF">BS50DRAFT_449005</name>
</gene>
<feature type="domain" description="PNPLA" evidence="5">
    <location>
        <begin position="1"/>
        <end position="51"/>
    </location>
</feature>
<evidence type="ECO:0000256" key="4">
    <source>
        <dbReference type="PROSITE-ProRule" id="PRU01161"/>
    </source>
</evidence>
<accession>A0A2T2NUP8</accession>
<dbReference type="GO" id="GO:0047499">
    <property type="term" value="F:calcium-independent phospholipase A2 activity"/>
    <property type="evidence" value="ECO:0007669"/>
    <property type="project" value="TreeGrafter"/>
</dbReference>
<dbReference type="GO" id="GO:0016042">
    <property type="term" value="P:lipid catabolic process"/>
    <property type="evidence" value="ECO:0007669"/>
    <property type="project" value="UniProtKB-KW"/>
</dbReference>
<dbReference type="GO" id="GO:0019369">
    <property type="term" value="P:arachidonate metabolic process"/>
    <property type="evidence" value="ECO:0007669"/>
    <property type="project" value="TreeGrafter"/>
</dbReference>
<organism evidence="6 7">
    <name type="scientific">Corynespora cassiicola Philippines</name>
    <dbReference type="NCBI Taxonomy" id="1448308"/>
    <lineage>
        <taxon>Eukaryota</taxon>
        <taxon>Fungi</taxon>
        <taxon>Dikarya</taxon>
        <taxon>Ascomycota</taxon>
        <taxon>Pezizomycotina</taxon>
        <taxon>Dothideomycetes</taxon>
        <taxon>Pleosporomycetidae</taxon>
        <taxon>Pleosporales</taxon>
        <taxon>Corynesporascaceae</taxon>
        <taxon>Corynespora</taxon>
    </lineage>
</organism>
<dbReference type="GO" id="GO:0016020">
    <property type="term" value="C:membrane"/>
    <property type="evidence" value="ECO:0007669"/>
    <property type="project" value="TreeGrafter"/>
</dbReference>
<dbReference type="PANTHER" id="PTHR24185">
    <property type="entry name" value="CALCIUM-INDEPENDENT PHOSPHOLIPASE A2-GAMMA"/>
    <property type="match status" value="1"/>
</dbReference>
<dbReference type="STRING" id="1448308.A0A2T2NUP8"/>
<dbReference type="PANTHER" id="PTHR24185:SF1">
    <property type="entry name" value="CALCIUM-INDEPENDENT PHOSPHOLIPASE A2-GAMMA"/>
    <property type="match status" value="1"/>
</dbReference>
<dbReference type="InterPro" id="IPR002641">
    <property type="entry name" value="PNPLA_dom"/>
</dbReference>
<sequence length="212" mass="24315">ERNPGPADNIPIWQVAQATTAAPTYFDQITISNKTFGDGGLGTNNPVEEIFWEVSTMHGNDSSVVDLLVSIGTGQADPVPFYNSGPWKIQSFINATKALATDSEKKHEYMEALLENTGLSEHMMYQRFNVQREKGLKNMKLDEWKEKGKYRVTKWGIKKREQSTLEKITEITGEYCKQPEVQEEIRKVAKRLVQNRLDRCTVERKWEQWTTG</sequence>